<evidence type="ECO:0000313" key="2">
    <source>
        <dbReference type="Proteomes" id="UP000012313"/>
    </source>
</evidence>
<reference evidence="1" key="1">
    <citation type="submission" date="2013-03" db="EMBL/GenBank/DDBJ databases">
        <authorList>
            <person name="Harkins D.M."/>
            <person name="Durkin A.S."/>
            <person name="Brinkac L.M."/>
            <person name="Haft D.H."/>
            <person name="Selengut J.D."/>
            <person name="Sanka R."/>
            <person name="DePew J."/>
            <person name="Purushe J."/>
            <person name="Hartskeerl R.A."/>
            <person name="Ahmed A."/>
            <person name="van der Linden H."/>
            <person name="Goris M.G.A."/>
            <person name="Vinetz J.M."/>
            <person name="Sutton G.G."/>
            <person name="Nierman W.C."/>
            <person name="Fouts D.E."/>
        </authorList>
    </citation>
    <scope>NUCLEOTIDE SEQUENCE [LARGE SCALE GENOMIC DNA]</scope>
    <source>
        <strain evidence="1">ICFT</strain>
    </source>
</reference>
<keyword evidence="2" id="KW-1185">Reference proteome</keyword>
<comment type="caution">
    <text evidence="1">The sequence shown here is derived from an EMBL/GenBank/DDBJ whole genome shotgun (WGS) entry which is preliminary data.</text>
</comment>
<dbReference type="AlphaFoldDB" id="N1WSV9"/>
<gene>
    <name evidence="1" type="ORF">LEP1GSC060_0799</name>
</gene>
<protein>
    <submittedName>
        <fullName evidence="1">Uncharacterized protein</fullName>
    </submittedName>
</protein>
<dbReference type="Proteomes" id="UP000012313">
    <property type="component" value="Unassembled WGS sequence"/>
</dbReference>
<dbReference type="EMBL" id="AOHC02000015">
    <property type="protein sequence ID" value="EMY78918.1"/>
    <property type="molecule type" value="Genomic_DNA"/>
</dbReference>
<accession>N1WSV9</accession>
<proteinExistence type="predicted"/>
<sequence length="55" mass="6719">MVLLKSNRIYVSLRIFISKKNENTFHRFKKSILLPKFPKRTRNSKRLRESLHSNF</sequence>
<evidence type="ECO:0000313" key="1">
    <source>
        <dbReference type="EMBL" id="EMY78918.1"/>
    </source>
</evidence>
<organism evidence="1 2">
    <name type="scientific">Leptospira weilii serovar Ranarum str. ICFT</name>
    <dbReference type="NCBI Taxonomy" id="1218598"/>
    <lineage>
        <taxon>Bacteria</taxon>
        <taxon>Pseudomonadati</taxon>
        <taxon>Spirochaetota</taxon>
        <taxon>Spirochaetia</taxon>
        <taxon>Leptospirales</taxon>
        <taxon>Leptospiraceae</taxon>
        <taxon>Leptospira</taxon>
    </lineage>
</organism>
<name>N1WSV9_9LEPT</name>
<dbReference type="STRING" id="1218598.LEP1GSC060_0799"/>